<evidence type="ECO:0000313" key="6">
    <source>
        <dbReference type="Proteomes" id="UP000035088"/>
    </source>
</evidence>
<dbReference type="Gene3D" id="1.10.10.10">
    <property type="entry name" value="Winged helix-like DNA-binding domain superfamily/Winged helix DNA-binding domain"/>
    <property type="match status" value="1"/>
</dbReference>
<keyword evidence="6" id="KW-1185">Reference proteome</keyword>
<evidence type="ECO:0000259" key="4">
    <source>
        <dbReference type="PROSITE" id="PS50987"/>
    </source>
</evidence>
<dbReference type="PROSITE" id="PS50987">
    <property type="entry name" value="HTH_ARSR_2"/>
    <property type="match status" value="1"/>
</dbReference>
<dbReference type="SMART" id="SM00418">
    <property type="entry name" value="HTH_ARSR"/>
    <property type="match status" value="1"/>
</dbReference>
<dbReference type="InterPro" id="IPR036390">
    <property type="entry name" value="WH_DNA-bd_sf"/>
</dbReference>
<accession>G7H1D6</accession>
<gene>
    <name evidence="5" type="ORF">GOARA_045_00150</name>
</gene>
<dbReference type="EMBL" id="BAEE01000045">
    <property type="protein sequence ID" value="GAB09661.1"/>
    <property type="molecule type" value="Genomic_DNA"/>
</dbReference>
<evidence type="ECO:0000313" key="5">
    <source>
        <dbReference type="EMBL" id="GAB09661.1"/>
    </source>
</evidence>
<name>G7H1D6_9ACTN</name>
<dbReference type="PANTHER" id="PTHR33154">
    <property type="entry name" value="TRANSCRIPTIONAL REGULATOR, ARSR FAMILY"/>
    <property type="match status" value="1"/>
</dbReference>
<dbReference type="InterPro" id="IPR001845">
    <property type="entry name" value="HTH_ArsR_DNA-bd_dom"/>
</dbReference>
<dbReference type="SUPFAM" id="SSF46785">
    <property type="entry name" value="Winged helix' DNA-binding domain"/>
    <property type="match status" value="1"/>
</dbReference>
<sequence length="103" mass="11692">MAERDVFTVIADETRRRILDSLRGRERSVGELVGELEVAQPSVSKHLRVLDDAGLVAVRVDGTRRHYSVAPGALREVETWLAPFREIWADRLDALAEHLDEME</sequence>
<dbReference type="Pfam" id="PF01022">
    <property type="entry name" value="HTH_5"/>
    <property type="match status" value="1"/>
</dbReference>
<reference evidence="5 6" key="1">
    <citation type="submission" date="2011-11" db="EMBL/GenBank/DDBJ databases">
        <title>Whole genome shotgun sequence of Gordonia araii NBRC 100433.</title>
        <authorList>
            <person name="Yoshida Y."/>
            <person name="Hosoyama A."/>
            <person name="Tsuchikane K."/>
            <person name="Katsumata H."/>
            <person name="Yamazaki S."/>
            <person name="Fujita N."/>
        </authorList>
    </citation>
    <scope>NUCLEOTIDE SEQUENCE [LARGE SCALE GENOMIC DNA]</scope>
    <source>
        <strain evidence="5 6">NBRC 100433</strain>
    </source>
</reference>
<dbReference type="GO" id="GO:0003677">
    <property type="term" value="F:DNA binding"/>
    <property type="evidence" value="ECO:0007669"/>
    <property type="project" value="UniProtKB-KW"/>
</dbReference>
<evidence type="ECO:0000256" key="3">
    <source>
        <dbReference type="ARBA" id="ARBA00023163"/>
    </source>
</evidence>
<proteinExistence type="predicted"/>
<evidence type="ECO:0000256" key="2">
    <source>
        <dbReference type="ARBA" id="ARBA00023125"/>
    </source>
</evidence>
<dbReference type="AlphaFoldDB" id="G7H1D6"/>
<dbReference type="OrthoDB" id="9806976at2"/>
<dbReference type="InterPro" id="IPR036388">
    <property type="entry name" value="WH-like_DNA-bd_sf"/>
</dbReference>
<feature type="domain" description="HTH arsR-type" evidence="4">
    <location>
        <begin position="1"/>
        <end position="103"/>
    </location>
</feature>
<dbReference type="GO" id="GO:0003700">
    <property type="term" value="F:DNA-binding transcription factor activity"/>
    <property type="evidence" value="ECO:0007669"/>
    <property type="project" value="InterPro"/>
</dbReference>
<organism evidence="5 6">
    <name type="scientific">Gordonia araii NBRC 100433</name>
    <dbReference type="NCBI Taxonomy" id="1073574"/>
    <lineage>
        <taxon>Bacteria</taxon>
        <taxon>Bacillati</taxon>
        <taxon>Actinomycetota</taxon>
        <taxon>Actinomycetes</taxon>
        <taxon>Mycobacteriales</taxon>
        <taxon>Gordoniaceae</taxon>
        <taxon>Gordonia</taxon>
    </lineage>
</organism>
<protein>
    <submittedName>
        <fullName evidence="5">Putative ArsR family transcriptional regulator</fullName>
    </submittedName>
</protein>
<dbReference type="PRINTS" id="PR00778">
    <property type="entry name" value="HTHARSR"/>
</dbReference>
<dbReference type="PANTHER" id="PTHR33154:SF33">
    <property type="entry name" value="TRANSCRIPTIONAL REPRESSOR SDPR"/>
    <property type="match status" value="1"/>
</dbReference>
<keyword evidence="3" id="KW-0804">Transcription</keyword>
<dbReference type="CDD" id="cd00090">
    <property type="entry name" value="HTH_ARSR"/>
    <property type="match status" value="1"/>
</dbReference>
<dbReference type="Proteomes" id="UP000035088">
    <property type="component" value="Unassembled WGS sequence"/>
</dbReference>
<dbReference type="InterPro" id="IPR011991">
    <property type="entry name" value="ArsR-like_HTH"/>
</dbReference>
<dbReference type="NCBIfam" id="NF033788">
    <property type="entry name" value="HTH_metalloreg"/>
    <property type="match status" value="1"/>
</dbReference>
<dbReference type="InterPro" id="IPR051081">
    <property type="entry name" value="HTH_MetalResp_TranReg"/>
</dbReference>
<dbReference type="RefSeq" id="WP_007321736.1">
    <property type="nucleotide sequence ID" value="NZ_BAEE01000045.1"/>
</dbReference>
<dbReference type="STRING" id="1073574.GOARA_045_00150"/>
<keyword evidence="2" id="KW-0238">DNA-binding</keyword>
<comment type="caution">
    <text evidence="5">The sequence shown here is derived from an EMBL/GenBank/DDBJ whole genome shotgun (WGS) entry which is preliminary data.</text>
</comment>
<keyword evidence="1" id="KW-0805">Transcription regulation</keyword>
<evidence type="ECO:0000256" key="1">
    <source>
        <dbReference type="ARBA" id="ARBA00023015"/>
    </source>
</evidence>